<name>A0AAV8WZR8_9CUCU</name>
<dbReference type="Proteomes" id="UP001162156">
    <property type="component" value="Unassembled WGS sequence"/>
</dbReference>
<feature type="non-terminal residue" evidence="1">
    <location>
        <position position="1"/>
    </location>
</feature>
<comment type="caution">
    <text evidence="1">The sequence shown here is derived from an EMBL/GenBank/DDBJ whole genome shotgun (WGS) entry which is preliminary data.</text>
</comment>
<accession>A0AAV8WZR8</accession>
<keyword evidence="2" id="KW-1185">Reference proteome</keyword>
<dbReference type="EMBL" id="JANEYF010004252">
    <property type="protein sequence ID" value="KAJ8931725.1"/>
    <property type="molecule type" value="Genomic_DNA"/>
</dbReference>
<evidence type="ECO:0000313" key="2">
    <source>
        <dbReference type="Proteomes" id="UP001162156"/>
    </source>
</evidence>
<gene>
    <name evidence="1" type="ORF">NQ314_015323</name>
</gene>
<sequence length="63" mass="7120">RNGHAGAQKVNNTLFKHSLKRLDSSCKNILPPDIKNGKFVKYKKNIKMQNKKTKSQILPDSGI</sequence>
<dbReference type="AlphaFoldDB" id="A0AAV8WZR8"/>
<evidence type="ECO:0000313" key="1">
    <source>
        <dbReference type="EMBL" id="KAJ8931725.1"/>
    </source>
</evidence>
<reference evidence="1" key="1">
    <citation type="journal article" date="2023" name="Insect Mol. Biol.">
        <title>Genome sequencing provides insights into the evolution of gene families encoding plant cell wall-degrading enzymes in longhorned beetles.</title>
        <authorList>
            <person name="Shin N.R."/>
            <person name="Okamura Y."/>
            <person name="Kirsch R."/>
            <person name="Pauchet Y."/>
        </authorList>
    </citation>
    <scope>NUCLEOTIDE SEQUENCE</scope>
    <source>
        <strain evidence="1">RBIC_L_NR</strain>
    </source>
</reference>
<proteinExistence type="predicted"/>
<protein>
    <submittedName>
        <fullName evidence="1">Uncharacterized protein</fullName>
    </submittedName>
</protein>
<organism evidence="1 2">
    <name type="scientific">Rhamnusium bicolor</name>
    <dbReference type="NCBI Taxonomy" id="1586634"/>
    <lineage>
        <taxon>Eukaryota</taxon>
        <taxon>Metazoa</taxon>
        <taxon>Ecdysozoa</taxon>
        <taxon>Arthropoda</taxon>
        <taxon>Hexapoda</taxon>
        <taxon>Insecta</taxon>
        <taxon>Pterygota</taxon>
        <taxon>Neoptera</taxon>
        <taxon>Endopterygota</taxon>
        <taxon>Coleoptera</taxon>
        <taxon>Polyphaga</taxon>
        <taxon>Cucujiformia</taxon>
        <taxon>Chrysomeloidea</taxon>
        <taxon>Cerambycidae</taxon>
        <taxon>Lepturinae</taxon>
        <taxon>Rhagiini</taxon>
        <taxon>Rhamnusium</taxon>
    </lineage>
</organism>